<dbReference type="Pfam" id="PF03705">
    <property type="entry name" value="CheR_N"/>
    <property type="match status" value="1"/>
</dbReference>
<evidence type="ECO:0000256" key="3">
    <source>
        <dbReference type="ARBA" id="ARBA00022603"/>
    </source>
</evidence>
<dbReference type="InterPro" id="IPR022641">
    <property type="entry name" value="CheR_N"/>
</dbReference>
<dbReference type="GO" id="GO:0032259">
    <property type="term" value="P:methylation"/>
    <property type="evidence" value="ECO:0007669"/>
    <property type="project" value="UniProtKB-KW"/>
</dbReference>
<comment type="caution">
    <text evidence="9">The sequence shown here is derived from an EMBL/GenBank/DDBJ whole genome shotgun (WGS) entry which is preliminary data.</text>
</comment>
<dbReference type="PROSITE" id="PS50113">
    <property type="entry name" value="PAC"/>
    <property type="match status" value="1"/>
</dbReference>
<dbReference type="Gene3D" id="3.40.50.150">
    <property type="entry name" value="Vaccinia Virus protein VP39"/>
    <property type="match status" value="1"/>
</dbReference>
<gene>
    <name evidence="9" type="ORF">C4520_19360</name>
</gene>
<dbReference type="EMBL" id="QZKU01000128">
    <property type="protein sequence ID" value="RJP16216.1"/>
    <property type="molecule type" value="Genomic_DNA"/>
</dbReference>
<dbReference type="InterPro" id="IPR050903">
    <property type="entry name" value="Bact_Chemotaxis_MeTrfase"/>
</dbReference>
<dbReference type="Pfam" id="PF13596">
    <property type="entry name" value="PAS_10"/>
    <property type="match status" value="1"/>
</dbReference>
<dbReference type="PRINTS" id="PR00996">
    <property type="entry name" value="CHERMTFRASE"/>
</dbReference>
<feature type="domain" description="PAC" evidence="7">
    <location>
        <begin position="363"/>
        <end position="418"/>
    </location>
</feature>
<evidence type="ECO:0000256" key="2">
    <source>
        <dbReference type="ARBA" id="ARBA00012534"/>
    </source>
</evidence>
<comment type="catalytic activity">
    <reaction evidence="1">
        <text>L-glutamyl-[protein] + S-adenosyl-L-methionine = [protein]-L-glutamate 5-O-methyl ester + S-adenosyl-L-homocysteine</text>
        <dbReference type="Rhea" id="RHEA:24452"/>
        <dbReference type="Rhea" id="RHEA-COMP:10208"/>
        <dbReference type="Rhea" id="RHEA-COMP:10311"/>
        <dbReference type="ChEBI" id="CHEBI:29973"/>
        <dbReference type="ChEBI" id="CHEBI:57856"/>
        <dbReference type="ChEBI" id="CHEBI:59789"/>
        <dbReference type="ChEBI" id="CHEBI:82795"/>
        <dbReference type="EC" id="2.1.1.80"/>
    </reaction>
</comment>
<dbReference type="InterPro" id="IPR035965">
    <property type="entry name" value="PAS-like_dom_sf"/>
</dbReference>
<dbReference type="SMART" id="SM00138">
    <property type="entry name" value="MeTrc"/>
    <property type="match status" value="1"/>
</dbReference>
<dbReference type="InterPro" id="IPR000014">
    <property type="entry name" value="PAS"/>
</dbReference>
<dbReference type="InterPro" id="IPR000780">
    <property type="entry name" value="CheR_MeTrfase"/>
</dbReference>
<accession>A0A3A4ND34</accession>
<organism evidence="9 10">
    <name type="scientific">Abyssobacteria bacterium (strain SURF_5)</name>
    <dbReference type="NCBI Taxonomy" id="2093360"/>
    <lineage>
        <taxon>Bacteria</taxon>
        <taxon>Pseudomonadati</taxon>
        <taxon>Candidatus Hydrogenedentota</taxon>
        <taxon>Candidatus Abyssobacteria</taxon>
    </lineage>
</organism>
<dbReference type="SUPFAM" id="SSF53335">
    <property type="entry name" value="S-adenosyl-L-methionine-dependent methyltransferases"/>
    <property type="match status" value="1"/>
</dbReference>
<dbReference type="InterPro" id="IPR013767">
    <property type="entry name" value="PAS_fold"/>
</dbReference>
<dbReference type="SUPFAM" id="SSF47757">
    <property type="entry name" value="Chemotaxis receptor methyltransferase CheR, N-terminal domain"/>
    <property type="match status" value="1"/>
</dbReference>
<dbReference type="GO" id="GO:0008983">
    <property type="term" value="F:protein-glutamate O-methyltransferase activity"/>
    <property type="evidence" value="ECO:0007669"/>
    <property type="project" value="UniProtKB-EC"/>
</dbReference>
<evidence type="ECO:0000256" key="4">
    <source>
        <dbReference type="ARBA" id="ARBA00022679"/>
    </source>
</evidence>
<evidence type="ECO:0000256" key="5">
    <source>
        <dbReference type="ARBA" id="ARBA00022691"/>
    </source>
</evidence>
<dbReference type="PANTHER" id="PTHR24422">
    <property type="entry name" value="CHEMOTAXIS PROTEIN METHYLTRANSFERASE"/>
    <property type="match status" value="1"/>
</dbReference>
<dbReference type="PANTHER" id="PTHR24422:SF10">
    <property type="entry name" value="CHEMOTAXIS PROTEIN METHYLTRANSFERASE 2"/>
    <property type="match status" value="1"/>
</dbReference>
<evidence type="ECO:0000259" key="7">
    <source>
        <dbReference type="PROSITE" id="PS50113"/>
    </source>
</evidence>
<name>A0A3A4ND34_ABYX5</name>
<dbReference type="Pfam" id="PF00989">
    <property type="entry name" value="PAS"/>
    <property type="match status" value="1"/>
</dbReference>
<proteinExistence type="predicted"/>
<evidence type="ECO:0000256" key="1">
    <source>
        <dbReference type="ARBA" id="ARBA00001541"/>
    </source>
</evidence>
<dbReference type="GO" id="GO:0006355">
    <property type="term" value="P:regulation of DNA-templated transcription"/>
    <property type="evidence" value="ECO:0007669"/>
    <property type="project" value="InterPro"/>
</dbReference>
<evidence type="ECO:0000313" key="10">
    <source>
        <dbReference type="Proteomes" id="UP000265882"/>
    </source>
</evidence>
<dbReference type="CDD" id="cd00130">
    <property type="entry name" value="PAS"/>
    <property type="match status" value="2"/>
</dbReference>
<dbReference type="EC" id="2.1.1.80" evidence="2"/>
<keyword evidence="6" id="KW-0175">Coiled coil</keyword>
<dbReference type="InterPro" id="IPR000700">
    <property type="entry name" value="PAS-assoc_C"/>
</dbReference>
<keyword evidence="5" id="KW-0949">S-adenosyl-L-methionine</keyword>
<dbReference type="Gene3D" id="1.10.155.10">
    <property type="entry name" value="Chemotaxis receptor methyltransferase CheR, N-terminal domain"/>
    <property type="match status" value="1"/>
</dbReference>
<dbReference type="Gene3D" id="3.30.450.20">
    <property type="entry name" value="PAS domain"/>
    <property type="match status" value="2"/>
</dbReference>
<dbReference type="InterPro" id="IPR029063">
    <property type="entry name" value="SAM-dependent_MTases_sf"/>
</dbReference>
<dbReference type="PROSITE" id="PS50123">
    <property type="entry name" value="CHER"/>
    <property type="match status" value="1"/>
</dbReference>
<feature type="coiled-coil region" evidence="6">
    <location>
        <begin position="409"/>
        <end position="496"/>
    </location>
</feature>
<evidence type="ECO:0000256" key="6">
    <source>
        <dbReference type="SAM" id="Coils"/>
    </source>
</evidence>
<sequence>MIEDKHAFEELLNFLKFSRNFDFTGYKRSSLTRRIQKRMATVKTYSYEEYQDYLEVHPEEFNELFNTILINVTCFFRDPVAWEFLANEAVPALLEKKGEQAQVRAWSVGCSTGQEAYTLAMILAEVLGKERFIHRAKIYATDADQEAIIFARHGLYSKQDLEEVPERLHNKYFRLVNGKYQFDKELRRNVIFGAHDVVQAAPISRLDILACRNTMMYFNIETQEKILGRFHFALNDYGILFLGMAETMLTRDRFFEPLNQKLRIFRKLPMPVSYRRAIAAGNLVEPVEEPAARQQLYESLFQFMPAAQLVVDTDEKLLLANLGAVSLFNIKESDVGRPFFELEVSYRPAELRPLIHDVLNQNRVINLTGVERNLPEGAVQYLDIYMYPLADQQRKIVGVGIFFTDVTAHRQLQKEAERINVELEQALVEVQSSSEELETTNEELQSTVEELETSNEELQSSNEEMETMNEELQATNEELQTINDELRERTEQLNQMTSFRDSVLRSVPMGVVALDRRFQVMMWNLHSEQLWGIRADEAETHNFLNLDMGLPVEKLKDCIRTVLENKEAEKVELKAINRRGKEVTVHVNCSPLIGREREAAGVILVMDEYPKKG</sequence>
<dbReference type="AlphaFoldDB" id="A0A3A4ND34"/>
<dbReference type="Proteomes" id="UP000265882">
    <property type="component" value="Unassembled WGS sequence"/>
</dbReference>
<feature type="domain" description="CheR-type methyltransferase" evidence="8">
    <location>
        <begin position="1"/>
        <end position="268"/>
    </location>
</feature>
<dbReference type="SMART" id="SM00091">
    <property type="entry name" value="PAS"/>
    <property type="match status" value="2"/>
</dbReference>
<dbReference type="Pfam" id="PF01739">
    <property type="entry name" value="CheR"/>
    <property type="match status" value="1"/>
</dbReference>
<evidence type="ECO:0000313" key="9">
    <source>
        <dbReference type="EMBL" id="RJP16216.1"/>
    </source>
</evidence>
<evidence type="ECO:0000259" key="8">
    <source>
        <dbReference type="PROSITE" id="PS50123"/>
    </source>
</evidence>
<keyword evidence="4" id="KW-0808">Transferase</keyword>
<keyword evidence="3" id="KW-0489">Methyltransferase</keyword>
<reference evidence="9 10" key="1">
    <citation type="journal article" date="2017" name="ISME J.">
        <title>Energy and carbon metabolisms in a deep terrestrial subsurface fluid microbial community.</title>
        <authorList>
            <person name="Momper L."/>
            <person name="Jungbluth S.P."/>
            <person name="Lee M.D."/>
            <person name="Amend J.P."/>
        </authorList>
    </citation>
    <scope>NUCLEOTIDE SEQUENCE [LARGE SCALE GENOMIC DNA]</scope>
    <source>
        <strain evidence="9">SURF_5</strain>
    </source>
</reference>
<dbReference type="InterPro" id="IPR036804">
    <property type="entry name" value="CheR_N_sf"/>
</dbReference>
<dbReference type="NCBIfam" id="TIGR00229">
    <property type="entry name" value="sensory_box"/>
    <property type="match status" value="1"/>
</dbReference>
<dbReference type="SUPFAM" id="SSF55785">
    <property type="entry name" value="PYP-like sensor domain (PAS domain)"/>
    <property type="match status" value="2"/>
</dbReference>
<protein>
    <recommendedName>
        <fullName evidence="2">protein-glutamate O-methyltransferase</fullName>
        <ecNumber evidence="2">2.1.1.80</ecNumber>
    </recommendedName>
</protein>
<dbReference type="InterPro" id="IPR022642">
    <property type="entry name" value="CheR_C"/>
</dbReference>